<evidence type="ECO:0000313" key="4">
    <source>
        <dbReference type="EMBL" id="RAX40447.1"/>
    </source>
</evidence>
<dbReference type="Gene3D" id="3.40.190.10">
    <property type="entry name" value="Periplasmic binding protein-like II"/>
    <property type="match status" value="2"/>
</dbReference>
<dbReference type="PANTHER" id="PTHR43649">
    <property type="entry name" value="ARABINOSE-BINDING PROTEIN-RELATED"/>
    <property type="match status" value="1"/>
</dbReference>
<evidence type="ECO:0000256" key="2">
    <source>
        <dbReference type="ARBA" id="ARBA00008520"/>
    </source>
</evidence>
<dbReference type="SUPFAM" id="SSF53850">
    <property type="entry name" value="Periplasmic binding protein-like II"/>
    <property type="match status" value="1"/>
</dbReference>
<organism evidence="4 5">
    <name type="scientific">Rhizobium tropici</name>
    <dbReference type="NCBI Taxonomy" id="398"/>
    <lineage>
        <taxon>Bacteria</taxon>
        <taxon>Pseudomonadati</taxon>
        <taxon>Pseudomonadota</taxon>
        <taxon>Alphaproteobacteria</taxon>
        <taxon>Hyphomicrobiales</taxon>
        <taxon>Rhizobiaceae</taxon>
        <taxon>Rhizobium/Agrobacterium group</taxon>
        <taxon>Rhizobium</taxon>
    </lineage>
</organism>
<dbReference type="GO" id="GO:0042597">
    <property type="term" value="C:periplasmic space"/>
    <property type="evidence" value="ECO:0007669"/>
    <property type="project" value="UniProtKB-SubCell"/>
</dbReference>
<protein>
    <submittedName>
        <fullName evidence="4">Extracellular solute-binding protein</fullName>
    </submittedName>
</protein>
<evidence type="ECO:0000313" key="5">
    <source>
        <dbReference type="Proteomes" id="UP000251205"/>
    </source>
</evidence>
<dbReference type="PANTHER" id="PTHR43649:SF12">
    <property type="entry name" value="DIACETYLCHITOBIOSE BINDING PROTEIN DASA"/>
    <property type="match status" value="1"/>
</dbReference>
<name>A0A329YAF0_RHITR</name>
<proteinExistence type="inferred from homology"/>
<evidence type="ECO:0000256" key="3">
    <source>
        <dbReference type="ARBA" id="ARBA00022764"/>
    </source>
</evidence>
<reference evidence="4 5" key="1">
    <citation type="submission" date="2018-06" db="EMBL/GenBank/DDBJ databases">
        <title>Whole Genome Sequence of an efficient microsymbiont, Rhizobium tropici.</title>
        <authorList>
            <person name="Srinivasan R."/>
            <person name="Singh H.V."/>
            <person name="Srivastava R."/>
            <person name="Kumari B."/>
            <person name="Radhakrishna A."/>
        </authorList>
    </citation>
    <scope>NUCLEOTIDE SEQUENCE [LARGE SCALE GENOMIC DNA]</scope>
    <source>
        <strain evidence="4 5">IGFRI Rhizo-19</strain>
    </source>
</reference>
<comment type="subcellular location">
    <subcellularLocation>
        <location evidence="1">Periplasm</location>
    </subcellularLocation>
</comment>
<sequence>MIVGNATVWEADVNEYEMLRVIDFIEKTRRPFREVVAEADDDAIWLIVTFLIKSHILSQTVSISTLGQESGLPYATSMRLINRLIDSGYIAKVAKGSSGKSFALQPSEQLLRSFEVYARKTKSLLAQTLGLRAGEEEDEYYFGGTPLGSQIIPPMRLVQKRAESQIELRFLLNDDNYFSAMRNMWADFRNNLASRKNFDLLPLPELYRRARENGAKPRSDYDVIAINMPWLGEFAESGVIRPIDQYVQKTGINPLDFHPSIWSAATWEGKDYGVPGYCTVEFLAARKDLFADAGLSFPKTFDDVISAGRKFHAPDDGMYGAVWDGARGMPIASSFLFFMGACGHPAISLRKTRSGFTLDGTNLEELSCTILSDAGFAALDYMRRLVEISPPTILEMAWDQTLEVFLKGKASLGYFWTMRAARFEYDVQSVVKRRVEYLPQPFGPGGTRASPIGGFLFCIPTNLPEERVELAADAIAWMASREAMKAHVKNGFPVAPRFSVSADPEAAASSPIVRFVDQLAKKNLLHTWQRPNIPQYTTIEKVLGVEIHDALLGNKPTRLALEDASAQIEASLKSTQRDWVRRSAV</sequence>
<keyword evidence="3" id="KW-0574">Periplasm</keyword>
<dbReference type="InterPro" id="IPR050490">
    <property type="entry name" value="Bact_solute-bd_prot1"/>
</dbReference>
<dbReference type="InterPro" id="IPR006059">
    <property type="entry name" value="SBP"/>
</dbReference>
<evidence type="ECO:0000256" key="1">
    <source>
        <dbReference type="ARBA" id="ARBA00004418"/>
    </source>
</evidence>
<dbReference type="EMBL" id="QMKK01000042">
    <property type="protein sequence ID" value="RAX40447.1"/>
    <property type="molecule type" value="Genomic_DNA"/>
</dbReference>
<dbReference type="Proteomes" id="UP000251205">
    <property type="component" value="Unassembled WGS sequence"/>
</dbReference>
<accession>A0A329YAF0</accession>
<comment type="caution">
    <text evidence="4">The sequence shown here is derived from an EMBL/GenBank/DDBJ whole genome shotgun (WGS) entry which is preliminary data.</text>
</comment>
<gene>
    <name evidence="4" type="ORF">DQ393_17730</name>
</gene>
<dbReference type="Pfam" id="PF01547">
    <property type="entry name" value="SBP_bac_1"/>
    <property type="match status" value="1"/>
</dbReference>
<comment type="similarity">
    <text evidence="2">Belongs to the bacterial solute-binding protein 1 family.</text>
</comment>
<dbReference type="AlphaFoldDB" id="A0A329YAF0"/>